<dbReference type="Proteomes" id="UP000653454">
    <property type="component" value="Unassembled WGS sequence"/>
</dbReference>
<keyword evidence="2" id="KW-1185">Reference proteome</keyword>
<protein>
    <submittedName>
        <fullName evidence="1">(diamondback moth) hypothetical protein</fullName>
    </submittedName>
</protein>
<gene>
    <name evidence="1" type="ORF">PLXY2_LOCUS15779</name>
</gene>
<comment type="caution">
    <text evidence="1">The sequence shown here is derived from an EMBL/GenBank/DDBJ whole genome shotgun (WGS) entry which is preliminary data.</text>
</comment>
<reference evidence="1" key="1">
    <citation type="submission" date="2020-11" db="EMBL/GenBank/DDBJ databases">
        <authorList>
            <person name="Whiteford S."/>
        </authorList>
    </citation>
    <scope>NUCLEOTIDE SEQUENCE</scope>
</reference>
<accession>A0A8S4G8Y9</accession>
<sequence length="150" mass="16114">MVEEAVTGRAGRLIDISCRPHQRPAAPLPAQQTTSSHHELGSVLTARKCNKTNNAIVIRNVALGTISIAATRGRCQIATAEAAELISADSGALLRSEACSFAASRSLTRESRDVAPLTERDATKQVNIACAVIARHVSRLREIAEPLRYF</sequence>
<proteinExistence type="predicted"/>
<organism evidence="1 2">
    <name type="scientific">Plutella xylostella</name>
    <name type="common">Diamondback moth</name>
    <name type="synonym">Plutella maculipennis</name>
    <dbReference type="NCBI Taxonomy" id="51655"/>
    <lineage>
        <taxon>Eukaryota</taxon>
        <taxon>Metazoa</taxon>
        <taxon>Ecdysozoa</taxon>
        <taxon>Arthropoda</taxon>
        <taxon>Hexapoda</taxon>
        <taxon>Insecta</taxon>
        <taxon>Pterygota</taxon>
        <taxon>Neoptera</taxon>
        <taxon>Endopterygota</taxon>
        <taxon>Lepidoptera</taxon>
        <taxon>Glossata</taxon>
        <taxon>Ditrysia</taxon>
        <taxon>Yponomeutoidea</taxon>
        <taxon>Plutellidae</taxon>
        <taxon>Plutella</taxon>
    </lineage>
</organism>
<dbReference type="EMBL" id="CAJHNJ030000272">
    <property type="protein sequence ID" value="CAG9137525.1"/>
    <property type="molecule type" value="Genomic_DNA"/>
</dbReference>
<evidence type="ECO:0000313" key="1">
    <source>
        <dbReference type="EMBL" id="CAG9137525.1"/>
    </source>
</evidence>
<dbReference type="AlphaFoldDB" id="A0A8S4G8Y9"/>
<name>A0A8S4G8Y9_PLUXY</name>
<evidence type="ECO:0000313" key="2">
    <source>
        <dbReference type="Proteomes" id="UP000653454"/>
    </source>
</evidence>